<keyword evidence="2" id="KW-1133">Transmembrane helix</keyword>
<dbReference type="EMBL" id="MU006572">
    <property type="protein sequence ID" value="KAF2747650.1"/>
    <property type="molecule type" value="Genomic_DNA"/>
</dbReference>
<accession>A0A6A6VDJ4</accession>
<name>A0A6A6VDJ4_9PLEO</name>
<feature type="transmembrane region" description="Helical" evidence="2">
    <location>
        <begin position="214"/>
        <end position="235"/>
    </location>
</feature>
<evidence type="ECO:0000313" key="3">
    <source>
        <dbReference type="EMBL" id="KAF2747650.1"/>
    </source>
</evidence>
<keyword evidence="2" id="KW-0812">Transmembrane</keyword>
<feature type="transmembrane region" description="Helical" evidence="2">
    <location>
        <begin position="20"/>
        <end position="36"/>
    </location>
</feature>
<dbReference type="OrthoDB" id="630895at2759"/>
<keyword evidence="2" id="KW-0472">Membrane</keyword>
<evidence type="ECO:0000256" key="1">
    <source>
        <dbReference type="SAM" id="MobiDB-lite"/>
    </source>
</evidence>
<dbReference type="Proteomes" id="UP000799440">
    <property type="component" value="Unassembled WGS sequence"/>
</dbReference>
<feature type="transmembrane region" description="Helical" evidence="2">
    <location>
        <begin position="182"/>
        <end position="202"/>
    </location>
</feature>
<reference evidence="3" key="1">
    <citation type="journal article" date="2020" name="Stud. Mycol.">
        <title>101 Dothideomycetes genomes: a test case for predicting lifestyles and emergence of pathogens.</title>
        <authorList>
            <person name="Haridas S."/>
            <person name="Albert R."/>
            <person name="Binder M."/>
            <person name="Bloem J."/>
            <person name="Labutti K."/>
            <person name="Salamov A."/>
            <person name="Andreopoulos B."/>
            <person name="Baker S."/>
            <person name="Barry K."/>
            <person name="Bills G."/>
            <person name="Bluhm B."/>
            <person name="Cannon C."/>
            <person name="Castanera R."/>
            <person name="Culley D."/>
            <person name="Daum C."/>
            <person name="Ezra D."/>
            <person name="Gonzalez J."/>
            <person name="Henrissat B."/>
            <person name="Kuo A."/>
            <person name="Liang C."/>
            <person name="Lipzen A."/>
            <person name="Lutzoni F."/>
            <person name="Magnuson J."/>
            <person name="Mondo S."/>
            <person name="Nolan M."/>
            <person name="Ohm R."/>
            <person name="Pangilinan J."/>
            <person name="Park H.-J."/>
            <person name="Ramirez L."/>
            <person name="Alfaro M."/>
            <person name="Sun H."/>
            <person name="Tritt A."/>
            <person name="Yoshinaga Y."/>
            <person name="Zwiers L.-H."/>
            <person name="Turgeon B."/>
            <person name="Goodwin S."/>
            <person name="Spatafora J."/>
            <person name="Crous P."/>
            <person name="Grigoriev I."/>
        </authorList>
    </citation>
    <scope>NUCLEOTIDE SEQUENCE</scope>
    <source>
        <strain evidence="3">CBS 119925</strain>
    </source>
</reference>
<proteinExistence type="predicted"/>
<feature type="region of interest" description="Disordered" evidence="1">
    <location>
        <begin position="286"/>
        <end position="313"/>
    </location>
</feature>
<feature type="compositionally biased region" description="Basic residues" evidence="1">
    <location>
        <begin position="302"/>
        <end position="313"/>
    </location>
</feature>
<dbReference type="AlphaFoldDB" id="A0A6A6VDJ4"/>
<evidence type="ECO:0000313" key="4">
    <source>
        <dbReference type="Proteomes" id="UP000799440"/>
    </source>
</evidence>
<gene>
    <name evidence="3" type="ORF">M011DRAFT_50239</name>
</gene>
<evidence type="ECO:0000256" key="2">
    <source>
        <dbReference type="SAM" id="Phobius"/>
    </source>
</evidence>
<keyword evidence="4" id="KW-1185">Reference proteome</keyword>
<protein>
    <submittedName>
        <fullName evidence="3">Uncharacterized protein</fullName>
    </submittedName>
</protein>
<organism evidence="3 4">
    <name type="scientific">Sporormia fimetaria CBS 119925</name>
    <dbReference type="NCBI Taxonomy" id="1340428"/>
    <lineage>
        <taxon>Eukaryota</taxon>
        <taxon>Fungi</taxon>
        <taxon>Dikarya</taxon>
        <taxon>Ascomycota</taxon>
        <taxon>Pezizomycotina</taxon>
        <taxon>Dothideomycetes</taxon>
        <taxon>Pleosporomycetidae</taxon>
        <taxon>Pleosporales</taxon>
        <taxon>Sporormiaceae</taxon>
        <taxon>Sporormia</taxon>
    </lineage>
</organism>
<sequence length="313" mass="35195">MAAAISATLPSPRRPLALETLRLFALILVGIVTAPYRRTFYLYTWKPLKDFRRVGGDARALIWMVRDWKADKYDELHSVQVAASFCAGAALTTLSWRKIERPSWLADALWLFSLMCSIWAVITSIQTKSILDDIPDKDQLTNALSDAEVQRMKRVILRYRRTPGIGHWAMLFIWQFPSMSMSYAWCSFLAGLTVYVCTPFIWGQHWSNQHKIAIVYLAVFGLGFFTYCWTSVFVYTSEKSFLASTGSEAKNTSALTSESVAGDMEKSAGLARQGSLGKADIAVGDRHHEGTGEEPDEACARRGPRRARTNLLM</sequence>